<organism evidence="1 2">
    <name type="scientific">Phytophthora nicotianae P1976</name>
    <dbReference type="NCBI Taxonomy" id="1317066"/>
    <lineage>
        <taxon>Eukaryota</taxon>
        <taxon>Sar</taxon>
        <taxon>Stramenopiles</taxon>
        <taxon>Oomycota</taxon>
        <taxon>Peronosporomycetes</taxon>
        <taxon>Peronosporales</taxon>
        <taxon>Peronosporaceae</taxon>
        <taxon>Phytophthora</taxon>
    </lineage>
</organism>
<name>A0A081B4H1_PHYNI</name>
<gene>
    <name evidence="1" type="ORF">F444_00379</name>
</gene>
<proteinExistence type="predicted"/>
<dbReference type="EMBL" id="ANJA01000092">
    <property type="protein sequence ID" value="ETO86032.1"/>
    <property type="molecule type" value="Genomic_DNA"/>
</dbReference>
<sequence length="42" mass="4790">MTKCKTVESTRSLHTDVKTLALDYNEVETKPNCKRTAIPIPR</sequence>
<protein>
    <submittedName>
        <fullName evidence="1">Uncharacterized protein</fullName>
    </submittedName>
</protein>
<accession>A0A081B4H1</accession>
<dbReference type="Proteomes" id="UP000028582">
    <property type="component" value="Unassembled WGS sequence"/>
</dbReference>
<dbReference type="AlphaFoldDB" id="A0A081B4H1"/>
<evidence type="ECO:0000313" key="2">
    <source>
        <dbReference type="Proteomes" id="UP000028582"/>
    </source>
</evidence>
<comment type="caution">
    <text evidence="1">The sequence shown here is derived from an EMBL/GenBank/DDBJ whole genome shotgun (WGS) entry which is preliminary data.</text>
</comment>
<reference evidence="1 2" key="1">
    <citation type="submission" date="2013-11" db="EMBL/GenBank/DDBJ databases">
        <title>The Genome Sequence of Phytophthora parasitica P1976.</title>
        <authorList>
            <consortium name="The Broad Institute Genomics Platform"/>
            <person name="Russ C."/>
            <person name="Tyler B."/>
            <person name="Panabieres F."/>
            <person name="Shan W."/>
            <person name="Tripathy S."/>
            <person name="Grunwald N."/>
            <person name="Machado M."/>
            <person name="Johnson C.S."/>
            <person name="Walker B."/>
            <person name="Young S."/>
            <person name="Zeng Q."/>
            <person name="Gargeya S."/>
            <person name="Fitzgerald M."/>
            <person name="Haas B."/>
            <person name="Abouelleil A."/>
            <person name="Allen A.W."/>
            <person name="Alvarado L."/>
            <person name="Arachchi H.M."/>
            <person name="Berlin A.M."/>
            <person name="Chapman S.B."/>
            <person name="Gainer-Dewar J."/>
            <person name="Goldberg J."/>
            <person name="Griggs A."/>
            <person name="Gujja S."/>
            <person name="Hansen M."/>
            <person name="Howarth C."/>
            <person name="Imamovic A."/>
            <person name="Ireland A."/>
            <person name="Larimer J."/>
            <person name="McCowan C."/>
            <person name="Murphy C."/>
            <person name="Pearson M."/>
            <person name="Poon T.W."/>
            <person name="Priest M."/>
            <person name="Roberts A."/>
            <person name="Saif S."/>
            <person name="Shea T."/>
            <person name="Sisk P."/>
            <person name="Sykes S."/>
            <person name="Wortman J."/>
            <person name="Nusbaum C."/>
            <person name="Birren B."/>
        </authorList>
    </citation>
    <scope>NUCLEOTIDE SEQUENCE [LARGE SCALE GENOMIC DNA]</scope>
    <source>
        <strain evidence="1 2">P1976</strain>
    </source>
</reference>
<evidence type="ECO:0000313" key="1">
    <source>
        <dbReference type="EMBL" id="ETO86032.1"/>
    </source>
</evidence>